<gene>
    <name evidence="2" type="ORF">SLS60_003588</name>
</gene>
<dbReference type="Proteomes" id="UP001521785">
    <property type="component" value="Unassembled WGS sequence"/>
</dbReference>
<evidence type="ECO:0000313" key="2">
    <source>
        <dbReference type="EMBL" id="KAL1606187.1"/>
    </source>
</evidence>
<comment type="caution">
    <text evidence="2">The sequence shown here is derived from an EMBL/GenBank/DDBJ whole genome shotgun (WGS) entry which is preliminary data.</text>
</comment>
<accession>A0ABR3RP97</accession>
<protein>
    <submittedName>
        <fullName evidence="2">Uncharacterized protein</fullName>
    </submittedName>
</protein>
<keyword evidence="3" id="KW-1185">Reference proteome</keyword>
<feature type="compositionally biased region" description="Basic and acidic residues" evidence="1">
    <location>
        <begin position="22"/>
        <end position="38"/>
    </location>
</feature>
<evidence type="ECO:0000256" key="1">
    <source>
        <dbReference type="SAM" id="MobiDB-lite"/>
    </source>
</evidence>
<organism evidence="2 3">
    <name type="scientific">Paraconiothyrium brasiliense</name>
    <dbReference type="NCBI Taxonomy" id="300254"/>
    <lineage>
        <taxon>Eukaryota</taxon>
        <taxon>Fungi</taxon>
        <taxon>Dikarya</taxon>
        <taxon>Ascomycota</taxon>
        <taxon>Pezizomycotina</taxon>
        <taxon>Dothideomycetes</taxon>
        <taxon>Pleosporomycetidae</taxon>
        <taxon>Pleosporales</taxon>
        <taxon>Massarineae</taxon>
        <taxon>Didymosphaeriaceae</taxon>
        <taxon>Paraconiothyrium</taxon>
    </lineage>
</organism>
<dbReference type="EMBL" id="JAKJXO020000004">
    <property type="protein sequence ID" value="KAL1606187.1"/>
    <property type="molecule type" value="Genomic_DNA"/>
</dbReference>
<reference evidence="2 3" key="1">
    <citation type="submission" date="2024-02" db="EMBL/GenBank/DDBJ databases">
        <title>De novo assembly and annotation of 12 fungi associated with fruit tree decline syndrome in Ontario, Canada.</title>
        <authorList>
            <person name="Sulman M."/>
            <person name="Ellouze W."/>
            <person name="Ilyukhin E."/>
        </authorList>
    </citation>
    <scope>NUCLEOTIDE SEQUENCE [LARGE SCALE GENOMIC DNA]</scope>
    <source>
        <strain evidence="2 3">M42-189</strain>
    </source>
</reference>
<name>A0ABR3RP97_9PLEO</name>
<proteinExistence type="predicted"/>
<feature type="region of interest" description="Disordered" evidence="1">
    <location>
        <begin position="1"/>
        <end position="55"/>
    </location>
</feature>
<sequence length="55" mass="5874">MGLGVLDDPHMASPPGTYTIGAKEDNQANDGSLKRDGDVILQPQPSDDPNDPLNW</sequence>
<evidence type="ECO:0000313" key="3">
    <source>
        <dbReference type="Proteomes" id="UP001521785"/>
    </source>
</evidence>